<comment type="caution">
    <text evidence="12">The sequence shown here is derived from an EMBL/GenBank/DDBJ whole genome shotgun (WGS) entry which is preliminary data.</text>
</comment>
<dbReference type="CDD" id="cd13123">
    <property type="entry name" value="MATE_MurJ_like"/>
    <property type="match status" value="1"/>
</dbReference>
<feature type="transmembrane region" description="Helical" evidence="10">
    <location>
        <begin position="379"/>
        <end position="402"/>
    </location>
</feature>
<dbReference type="PANTHER" id="PTHR47019:SF1">
    <property type="entry name" value="LIPID II FLIPPASE MURJ"/>
    <property type="match status" value="1"/>
</dbReference>
<evidence type="ECO:0000256" key="6">
    <source>
        <dbReference type="ARBA" id="ARBA00022989"/>
    </source>
</evidence>
<gene>
    <name evidence="10 12" type="primary">murJ</name>
    <name evidence="12" type="ORF">ACFPDQ_08390</name>
</gene>
<evidence type="ECO:0000256" key="11">
    <source>
        <dbReference type="PIRNR" id="PIRNR002869"/>
    </source>
</evidence>
<keyword evidence="13" id="KW-1185">Reference proteome</keyword>
<keyword evidence="10 11" id="KW-0961">Cell wall biogenesis/degradation</keyword>
<name>A0ABV9TFJ9_9GAMM</name>
<feature type="transmembrane region" description="Helical" evidence="10">
    <location>
        <begin position="155"/>
        <end position="178"/>
    </location>
</feature>
<comment type="subcellular location">
    <subcellularLocation>
        <location evidence="10">Cell inner membrane</location>
        <topology evidence="10">Multi-pass membrane protein</topology>
    </subcellularLocation>
    <subcellularLocation>
        <location evidence="1">Cell membrane</location>
        <topology evidence="1">Multi-pass membrane protein</topology>
    </subcellularLocation>
</comment>
<accession>A0ABV9TFJ9</accession>
<comment type="function">
    <text evidence="8 10 11">Involved in peptidoglycan biosynthesis. Transports lipid-linked peptidoglycan precursors from the inner to the outer leaflet of the cytoplasmic membrane.</text>
</comment>
<feature type="transmembrane region" description="Helical" evidence="10">
    <location>
        <begin position="345"/>
        <end position="367"/>
    </location>
</feature>
<dbReference type="Proteomes" id="UP001595926">
    <property type="component" value="Unassembled WGS sequence"/>
</dbReference>
<keyword evidence="5 10" id="KW-0573">Peptidoglycan synthesis</keyword>
<comment type="pathway">
    <text evidence="10">Cell wall biogenesis; peptidoglycan biosynthesis.</text>
</comment>
<feature type="transmembrane region" description="Helical" evidence="10">
    <location>
        <begin position="234"/>
        <end position="266"/>
    </location>
</feature>
<dbReference type="NCBIfam" id="TIGR01695">
    <property type="entry name" value="murJ_mviN"/>
    <property type="match status" value="1"/>
</dbReference>
<keyword evidence="7 10" id="KW-0472">Membrane</keyword>
<evidence type="ECO:0000313" key="13">
    <source>
        <dbReference type="Proteomes" id="UP001595926"/>
    </source>
</evidence>
<evidence type="ECO:0000256" key="5">
    <source>
        <dbReference type="ARBA" id="ARBA00022984"/>
    </source>
</evidence>
<evidence type="ECO:0000313" key="12">
    <source>
        <dbReference type="EMBL" id="MFC4893065.1"/>
    </source>
</evidence>
<feature type="transmembrane region" description="Helical" evidence="10">
    <location>
        <begin position="272"/>
        <end position="291"/>
    </location>
</feature>
<evidence type="ECO:0000256" key="3">
    <source>
        <dbReference type="ARBA" id="ARBA00022692"/>
    </source>
</evidence>
<evidence type="ECO:0000256" key="4">
    <source>
        <dbReference type="ARBA" id="ARBA00022960"/>
    </source>
</evidence>
<keyword evidence="2 10" id="KW-1003">Cell membrane</keyword>
<evidence type="ECO:0000256" key="2">
    <source>
        <dbReference type="ARBA" id="ARBA00022475"/>
    </source>
</evidence>
<feature type="transmembrane region" description="Helical" evidence="10">
    <location>
        <begin position="482"/>
        <end position="505"/>
    </location>
</feature>
<feature type="transmembrane region" description="Helical" evidence="10">
    <location>
        <begin position="32"/>
        <end position="48"/>
    </location>
</feature>
<feature type="transmembrane region" description="Helical" evidence="10">
    <location>
        <begin position="184"/>
        <end position="205"/>
    </location>
</feature>
<reference evidence="13" key="1">
    <citation type="journal article" date="2019" name="Int. J. Syst. Evol. Microbiol.">
        <title>The Global Catalogue of Microorganisms (GCM) 10K type strain sequencing project: providing services to taxonomists for standard genome sequencing and annotation.</title>
        <authorList>
            <consortium name="The Broad Institute Genomics Platform"/>
            <consortium name="The Broad Institute Genome Sequencing Center for Infectious Disease"/>
            <person name="Wu L."/>
            <person name="Ma J."/>
        </authorList>
    </citation>
    <scope>NUCLEOTIDE SEQUENCE [LARGE SCALE GENOMIC DNA]</scope>
    <source>
        <strain evidence="13">CGMCC 1.13718</strain>
    </source>
</reference>
<organism evidence="12 13">
    <name type="scientific">Pseudofrancisella aestuarii</name>
    <dbReference type="NCBI Taxonomy" id="2670347"/>
    <lineage>
        <taxon>Bacteria</taxon>
        <taxon>Pseudomonadati</taxon>
        <taxon>Pseudomonadota</taxon>
        <taxon>Gammaproteobacteria</taxon>
        <taxon>Thiotrichales</taxon>
        <taxon>Francisellaceae</taxon>
        <taxon>Pseudofrancisella</taxon>
    </lineage>
</organism>
<dbReference type="EMBL" id="JBHSJH010000003">
    <property type="protein sequence ID" value="MFC4893065.1"/>
    <property type="molecule type" value="Genomic_DNA"/>
</dbReference>
<dbReference type="PRINTS" id="PR01806">
    <property type="entry name" value="VIRFACTRMVIN"/>
</dbReference>
<keyword evidence="4 10" id="KW-0133">Cell shape</keyword>
<keyword evidence="6 10" id="KW-1133">Transmembrane helix</keyword>
<comment type="similarity">
    <text evidence="9 10 11">Belongs to the MurJ/MviN family.</text>
</comment>
<protein>
    <recommendedName>
        <fullName evidence="10">Probable lipid II flippase MurJ</fullName>
    </recommendedName>
</protein>
<dbReference type="PIRSF" id="PIRSF002869">
    <property type="entry name" value="MviN"/>
    <property type="match status" value="1"/>
</dbReference>
<keyword evidence="10" id="KW-0997">Cell inner membrane</keyword>
<evidence type="ECO:0000256" key="10">
    <source>
        <dbReference type="HAMAP-Rule" id="MF_02078"/>
    </source>
</evidence>
<sequence length="513" mass="58256">MKKFFSNSLIVSFFLLLSKILGFIRDMLLASFFGTSIAMQSFLIAFRIPEFMRKVASSGAITQILNPYIKGRVSNQQKQFVASILLFISIVIFFIILCCIFFSNIWVSIFATGIVDDYQVLELCSTLFIIMIPYILFIFLVALISAVLNSHKNYVIASIIPLILNISMIVGVVLAPGFDTPIYVVAYSVLIAGIFQLAMATVALYKLMGRIELNKSMFFIKDFRVIVFFRKFPAAFIGASILSINSLVETFFASFLVSGSLAWLYYADRVNQFIYGVFGTAIATVVIPYLLQYKNDYSSFRIIFSKVLNFAIYITVPALVGLVILSKPIVVTLFNYGKFNEQDVYFTQMALMGYAISLFCFVVIRIITSALYISSQTNIVFRISVFCLLVNIVLDALIVYFLSDYIYAFLILAVITSFVALLNLLMQMIVLSRFSFTNFMGLFFSKSYFLKIFISIGVMILVLFSFNLNIDAWFHMTLLERFLRLFLIISLSAMSYIVITLLLGVKKYLIIKH</sequence>
<keyword evidence="3 10" id="KW-0812">Transmembrane</keyword>
<dbReference type="InterPro" id="IPR004268">
    <property type="entry name" value="MurJ"/>
</dbReference>
<keyword evidence="10 11" id="KW-0813">Transport</keyword>
<dbReference type="Pfam" id="PF03023">
    <property type="entry name" value="MurJ"/>
    <property type="match status" value="1"/>
</dbReference>
<feature type="transmembrane region" description="Helical" evidence="10">
    <location>
        <begin position="80"/>
        <end position="107"/>
    </location>
</feature>
<dbReference type="PANTHER" id="PTHR47019">
    <property type="entry name" value="LIPID II FLIPPASE MURJ"/>
    <property type="match status" value="1"/>
</dbReference>
<dbReference type="HAMAP" id="MF_02078">
    <property type="entry name" value="MurJ_MviN"/>
    <property type="match status" value="1"/>
</dbReference>
<evidence type="ECO:0000256" key="1">
    <source>
        <dbReference type="ARBA" id="ARBA00004651"/>
    </source>
</evidence>
<dbReference type="RefSeq" id="WP_119330949.1">
    <property type="nucleotide sequence ID" value="NZ_JBHSJH010000003.1"/>
</dbReference>
<feature type="transmembrane region" description="Helical" evidence="10">
    <location>
        <begin position="127"/>
        <end position="148"/>
    </location>
</feature>
<evidence type="ECO:0000256" key="8">
    <source>
        <dbReference type="ARBA" id="ARBA00060041"/>
    </source>
</evidence>
<feature type="transmembrane region" description="Helical" evidence="10">
    <location>
        <begin position="303"/>
        <end position="325"/>
    </location>
</feature>
<evidence type="ECO:0000256" key="7">
    <source>
        <dbReference type="ARBA" id="ARBA00023136"/>
    </source>
</evidence>
<proteinExistence type="inferred from homology"/>
<dbReference type="InterPro" id="IPR051050">
    <property type="entry name" value="Lipid_II_flippase_MurJ/MviN"/>
</dbReference>
<feature type="transmembrane region" description="Helical" evidence="10">
    <location>
        <begin position="448"/>
        <end position="470"/>
    </location>
</feature>
<evidence type="ECO:0000256" key="9">
    <source>
        <dbReference type="ARBA" id="ARBA00061532"/>
    </source>
</evidence>
<feature type="transmembrane region" description="Helical" evidence="10">
    <location>
        <begin position="408"/>
        <end position="436"/>
    </location>
</feature>